<evidence type="ECO:0000313" key="1">
    <source>
        <dbReference type="EMBL" id="CAD8348910.1"/>
    </source>
</evidence>
<dbReference type="InterPro" id="IPR029063">
    <property type="entry name" value="SAM-dependent_MTases_sf"/>
</dbReference>
<accession>A0A7S0A060</accession>
<gene>
    <name evidence="1" type="ORF">PBAH0796_LOCUS4649</name>
</gene>
<protein>
    <submittedName>
        <fullName evidence="1">Uncharacterized protein</fullName>
    </submittedName>
</protein>
<proteinExistence type="predicted"/>
<name>A0A7S0A060_9DINO</name>
<reference evidence="1" key="1">
    <citation type="submission" date="2021-01" db="EMBL/GenBank/DDBJ databases">
        <authorList>
            <person name="Corre E."/>
            <person name="Pelletier E."/>
            <person name="Niang G."/>
            <person name="Scheremetjew M."/>
            <person name="Finn R."/>
            <person name="Kale V."/>
            <person name="Holt S."/>
            <person name="Cochrane G."/>
            <person name="Meng A."/>
            <person name="Brown T."/>
            <person name="Cohen L."/>
        </authorList>
    </citation>
    <scope>NUCLEOTIDE SEQUENCE</scope>
    <source>
        <strain evidence="1">Pbaha01</strain>
    </source>
</reference>
<dbReference type="SUPFAM" id="SSF53335">
    <property type="entry name" value="S-adenosyl-L-methionine-dependent methyltransferases"/>
    <property type="match status" value="1"/>
</dbReference>
<dbReference type="EMBL" id="HBEG01007885">
    <property type="protein sequence ID" value="CAD8348910.1"/>
    <property type="molecule type" value="Transcribed_RNA"/>
</dbReference>
<dbReference type="AlphaFoldDB" id="A0A7S0A060"/>
<sequence>MSVAGCPQLFRKRPASYSATQTPSKWCRSGIDGGQRVVPSSPCLQAPQGPNLRLFMKSYHGLEDYHLQLFRQVQKVARARHVLYPGCFRHVTASLVFPDVSYVDFDAAVEPTFSDERVLAWVQEHKLYKQMAQVRFYCHNFQKELPRHAPRSFDMLISMSAGIVSETCGKYLRQGGHFLASDAHFEARLLASQPESYKLVGVYDLARARLRTGPRSLARHFKTTSGNLLTAAQVEESMCKPKARRSFTLQDEAIFYLFRKL</sequence>
<organism evidence="1">
    <name type="scientific">Pyrodinium bahamense</name>
    <dbReference type="NCBI Taxonomy" id="73915"/>
    <lineage>
        <taxon>Eukaryota</taxon>
        <taxon>Sar</taxon>
        <taxon>Alveolata</taxon>
        <taxon>Dinophyceae</taxon>
        <taxon>Gonyaulacales</taxon>
        <taxon>Pyrocystaceae</taxon>
        <taxon>Pyrodinium</taxon>
    </lineage>
</organism>